<feature type="binding site" evidence="10">
    <location>
        <position position="547"/>
    </location>
    <ligand>
        <name>substrate</name>
    </ligand>
</feature>
<evidence type="ECO:0000313" key="13">
    <source>
        <dbReference type="EMBL" id="GMH49315.1"/>
    </source>
</evidence>
<feature type="active site" description="Nucleophile" evidence="9">
    <location>
        <position position="221"/>
    </location>
</feature>
<dbReference type="Pfam" id="PF06087">
    <property type="entry name" value="Tyr-DNA_phospho"/>
    <property type="match status" value="2"/>
</dbReference>
<protein>
    <recommendedName>
        <fullName evidence="15">Tyrosyl-DNA phosphodiesterase 1</fullName>
    </recommendedName>
</protein>
<dbReference type="Gene3D" id="3.30.870.10">
    <property type="entry name" value="Endonuclease Chain A"/>
    <property type="match status" value="2"/>
</dbReference>
<keyword evidence="6" id="KW-0269">Exonuclease</keyword>
<sequence length="700" mass="77285">MPISCPSCTFLNEVSVLICELCETPLAAVKSPTKKTPPSHPSEVIDLCDHDSSADESEDKFTPSSVNHTASSSTSATTNTSTNKNFLQQLVDYRSSSAKRQKLTLQDHTPAKSKSISNSNSNHPPAPLLFHMTYCNQHRDSSLNKFSLSLTDVFSGPFTHALISNFLISPQHLMSAAPRLKSVPSLCIYGSMYDQENHALRESRGNMKLYQAPVSRYGSMHSKFAFLFYETGVRIAIFTNNWINEPFLTNGVYIQDFPRKGDKFAKTTTFEEELVKYLRKVGGPLGGSAGKMESYFPNQNLPSNIEESIRKLPPSKTISLPASLTKAQRHAAHKLCENLKFVHETSREGPQKNCLVVTNPGSATKNLSPPPMSHDSTPTVPAASVSYIEMIRNFDFSRANAILIASVPGKYKTEEHRWGQSALRHHLQDVPHLENSKVLCQFSSFGGTTQKHVEELTEAFSTTSDPTSTSPSIVEANSIIVWPSLENVLVSYAGLRSGHAIPAQLKNVLTEGGEKNSFILKESIAKHLHLWRSGGDSDRTLAAPHIKSFTRFSEDGQLSYFLLASHNFSKSAWGQIQLKGKQLSMESYELGVFFKPSLFFESDDETGEDENECFSCTPTHPKLGLFGFVNTKKLRYPKAAVKLFSDASVSGACPEGTLLCPVPYALPPQKYGQGDVPWCSDFSHANKRSFAMPQVTHPCP</sequence>
<dbReference type="GO" id="GO:0006281">
    <property type="term" value="P:DNA repair"/>
    <property type="evidence" value="ECO:0007669"/>
    <property type="project" value="UniProtKB-KW"/>
</dbReference>
<dbReference type="GO" id="GO:0005634">
    <property type="term" value="C:nucleus"/>
    <property type="evidence" value="ECO:0007669"/>
    <property type="project" value="UniProtKB-SubCell"/>
</dbReference>
<dbReference type="InterPro" id="IPR010347">
    <property type="entry name" value="Tdp1"/>
</dbReference>
<evidence type="ECO:0000256" key="12">
    <source>
        <dbReference type="SAM" id="MobiDB-lite"/>
    </source>
</evidence>
<evidence type="ECO:0000256" key="11">
    <source>
        <dbReference type="PIRSR" id="PIRSR610347-3"/>
    </source>
</evidence>
<dbReference type="SUPFAM" id="SSF56024">
    <property type="entry name" value="Phospholipase D/nuclease"/>
    <property type="match status" value="2"/>
</dbReference>
<dbReference type="Gene3D" id="3.30.1370.50">
    <property type="entry name" value="R3H-like domain"/>
    <property type="match status" value="1"/>
</dbReference>
<dbReference type="GO" id="GO:0003697">
    <property type="term" value="F:single-stranded DNA binding"/>
    <property type="evidence" value="ECO:0007669"/>
    <property type="project" value="TreeGrafter"/>
</dbReference>
<dbReference type="InterPro" id="IPR036867">
    <property type="entry name" value="R3H_dom_sf"/>
</dbReference>
<gene>
    <name evidence="13" type="ORF">TrVE_jg1374</name>
</gene>
<evidence type="ECO:0000256" key="7">
    <source>
        <dbReference type="ARBA" id="ARBA00023204"/>
    </source>
</evidence>
<keyword evidence="4" id="KW-0227">DNA damage</keyword>
<feature type="binding site" evidence="10">
    <location>
        <position position="223"/>
    </location>
    <ligand>
        <name>substrate</name>
    </ligand>
</feature>
<keyword evidence="7" id="KW-0234">DNA repair</keyword>
<name>A0A9W6ZFV3_9STRA</name>
<evidence type="ECO:0008006" key="15">
    <source>
        <dbReference type="Google" id="ProtNLM"/>
    </source>
</evidence>
<dbReference type="CDD" id="cd02325">
    <property type="entry name" value="R3H"/>
    <property type="match status" value="1"/>
</dbReference>
<comment type="caution">
    <text evidence="13">The sequence shown here is derived from an EMBL/GenBank/DDBJ whole genome shotgun (WGS) entry which is preliminary data.</text>
</comment>
<feature type="region of interest" description="Disordered" evidence="12">
    <location>
        <begin position="99"/>
        <end position="122"/>
    </location>
</feature>
<keyword evidence="8" id="KW-0539">Nucleus</keyword>
<evidence type="ECO:0000256" key="8">
    <source>
        <dbReference type="ARBA" id="ARBA00023242"/>
    </source>
</evidence>
<evidence type="ECO:0000256" key="3">
    <source>
        <dbReference type="ARBA" id="ARBA00022722"/>
    </source>
</evidence>
<proteinExistence type="inferred from homology"/>
<feature type="compositionally biased region" description="Low complexity" evidence="12">
    <location>
        <begin position="112"/>
        <end position="122"/>
    </location>
</feature>
<dbReference type="AlphaFoldDB" id="A0A9W6ZFV3"/>
<evidence type="ECO:0000256" key="10">
    <source>
        <dbReference type="PIRSR" id="PIRSR610347-2"/>
    </source>
</evidence>
<dbReference type="CDD" id="cd09122">
    <property type="entry name" value="PLDc_Tdp1_1"/>
    <property type="match status" value="1"/>
</dbReference>
<feature type="compositionally biased region" description="Low complexity" evidence="12">
    <location>
        <begin position="62"/>
        <end position="81"/>
    </location>
</feature>
<evidence type="ECO:0000313" key="14">
    <source>
        <dbReference type="Proteomes" id="UP001165160"/>
    </source>
</evidence>
<dbReference type="GO" id="GO:0017005">
    <property type="term" value="F:3'-tyrosyl-DNA phosphodiesterase activity"/>
    <property type="evidence" value="ECO:0007669"/>
    <property type="project" value="TreeGrafter"/>
</dbReference>
<organism evidence="13 14">
    <name type="scientific">Triparma verrucosa</name>
    <dbReference type="NCBI Taxonomy" id="1606542"/>
    <lineage>
        <taxon>Eukaryota</taxon>
        <taxon>Sar</taxon>
        <taxon>Stramenopiles</taxon>
        <taxon>Ochrophyta</taxon>
        <taxon>Bolidophyceae</taxon>
        <taxon>Parmales</taxon>
        <taxon>Triparmaceae</taxon>
        <taxon>Triparma</taxon>
    </lineage>
</organism>
<evidence type="ECO:0000256" key="5">
    <source>
        <dbReference type="ARBA" id="ARBA00022801"/>
    </source>
</evidence>
<dbReference type="GO" id="GO:0003690">
    <property type="term" value="F:double-stranded DNA binding"/>
    <property type="evidence" value="ECO:0007669"/>
    <property type="project" value="TreeGrafter"/>
</dbReference>
<evidence type="ECO:0000256" key="2">
    <source>
        <dbReference type="ARBA" id="ARBA00010205"/>
    </source>
</evidence>
<evidence type="ECO:0000256" key="4">
    <source>
        <dbReference type="ARBA" id="ARBA00022763"/>
    </source>
</evidence>
<dbReference type="Proteomes" id="UP001165160">
    <property type="component" value="Unassembled WGS sequence"/>
</dbReference>
<comment type="similarity">
    <text evidence="2">Belongs to the tyrosyl-DNA phosphodiesterase family.</text>
</comment>
<comment type="subcellular location">
    <subcellularLocation>
        <location evidence="1">Nucleus</location>
    </subcellularLocation>
</comment>
<feature type="region of interest" description="Disordered" evidence="12">
    <location>
        <begin position="30"/>
        <end position="81"/>
    </location>
</feature>
<dbReference type="EMBL" id="BRXX01000593">
    <property type="protein sequence ID" value="GMH49315.1"/>
    <property type="molecule type" value="Genomic_DNA"/>
</dbReference>
<evidence type="ECO:0000256" key="6">
    <source>
        <dbReference type="ARBA" id="ARBA00022839"/>
    </source>
</evidence>
<evidence type="ECO:0000256" key="9">
    <source>
        <dbReference type="PIRSR" id="PIRSR610347-1"/>
    </source>
</evidence>
<keyword evidence="14" id="KW-1185">Reference proteome</keyword>
<keyword evidence="3" id="KW-0540">Nuclease</keyword>
<evidence type="ECO:0000256" key="1">
    <source>
        <dbReference type="ARBA" id="ARBA00004123"/>
    </source>
</evidence>
<dbReference type="PANTHER" id="PTHR12415:SF0">
    <property type="entry name" value="TYROSYL-DNA PHOSPHODIESTERASE 1"/>
    <property type="match status" value="1"/>
</dbReference>
<feature type="site" description="Interaction with DNA" evidence="11">
    <location>
        <position position="569"/>
    </location>
</feature>
<dbReference type="PANTHER" id="PTHR12415">
    <property type="entry name" value="TYROSYL-DNA PHOSPHODIESTERASE 1"/>
    <property type="match status" value="1"/>
</dbReference>
<accession>A0A9W6ZFV3</accession>
<feature type="active site" description="Proton donor/acceptor" evidence="9">
    <location>
        <position position="545"/>
    </location>
</feature>
<reference evidence="14" key="1">
    <citation type="journal article" date="2023" name="Commun. Biol.">
        <title>Genome analysis of Parmales, the sister group of diatoms, reveals the evolutionary specialization of diatoms from phago-mixotrophs to photoautotrophs.</title>
        <authorList>
            <person name="Ban H."/>
            <person name="Sato S."/>
            <person name="Yoshikawa S."/>
            <person name="Yamada K."/>
            <person name="Nakamura Y."/>
            <person name="Ichinomiya M."/>
            <person name="Sato N."/>
            <person name="Blanc-Mathieu R."/>
            <person name="Endo H."/>
            <person name="Kuwata A."/>
            <person name="Ogata H."/>
        </authorList>
    </citation>
    <scope>NUCLEOTIDE SEQUENCE [LARGE SCALE GENOMIC DNA]</scope>
    <source>
        <strain evidence="14">NIES 3699</strain>
    </source>
</reference>
<dbReference type="GO" id="GO:0004527">
    <property type="term" value="F:exonuclease activity"/>
    <property type="evidence" value="ECO:0007669"/>
    <property type="project" value="UniProtKB-KW"/>
</dbReference>
<keyword evidence="5" id="KW-0378">Hydrolase</keyword>